<evidence type="ECO:0000256" key="2">
    <source>
        <dbReference type="ARBA" id="ARBA00011322"/>
    </source>
</evidence>
<evidence type="ECO:0000256" key="3">
    <source>
        <dbReference type="ARBA" id="ARBA00013368"/>
    </source>
</evidence>
<feature type="region of interest" description="Disordered" evidence="5">
    <location>
        <begin position="79"/>
        <end position="98"/>
    </location>
</feature>
<evidence type="ECO:0000256" key="4">
    <source>
        <dbReference type="SAM" id="Coils"/>
    </source>
</evidence>
<comment type="similarity">
    <text evidence="1">Belongs to the SMC family. SbcC subfamily.</text>
</comment>
<accession>A0ABS4D963</accession>
<dbReference type="PANTHER" id="PTHR32114">
    <property type="entry name" value="ABC TRANSPORTER ABCH.3"/>
    <property type="match status" value="1"/>
</dbReference>
<feature type="coiled-coil region" evidence="4">
    <location>
        <begin position="635"/>
        <end position="662"/>
    </location>
</feature>
<name>A0ABS4D963_9CHLR</name>
<dbReference type="Pfam" id="PF13558">
    <property type="entry name" value="SbcC_Walker_B"/>
    <property type="match status" value="1"/>
</dbReference>
<comment type="subunit">
    <text evidence="2">Heterodimer of SbcC and SbcD.</text>
</comment>
<dbReference type="PANTHER" id="PTHR32114:SF2">
    <property type="entry name" value="ABC TRANSPORTER ABCH.3"/>
    <property type="match status" value="1"/>
</dbReference>
<feature type="coiled-coil region" evidence="4">
    <location>
        <begin position="309"/>
        <end position="419"/>
    </location>
</feature>
<comment type="caution">
    <text evidence="7">The sequence shown here is derived from an EMBL/GenBank/DDBJ whole genome shotgun (WGS) entry which is preliminary data.</text>
</comment>
<evidence type="ECO:0000256" key="1">
    <source>
        <dbReference type="ARBA" id="ARBA00006930"/>
    </source>
</evidence>
<dbReference type="Pfam" id="PF13476">
    <property type="entry name" value="AAA_23"/>
    <property type="match status" value="1"/>
</dbReference>
<evidence type="ECO:0000313" key="8">
    <source>
        <dbReference type="Proteomes" id="UP001193081"/>
    </source>
</evidence>
<evidence type="ECO:0000256" key="5">
    <source>
        <dbReference type="SAM" id="MobiDB-lite"/>
    </source>
</evidence>
<dbReference type="SUPFAM" id="SSF52540">
    <property type="entry name" value="P-loop containing nucleoside triphosphate hydrolases"/>
    <property type="match status" value="2"/>
</dbReference>
<proteinExistence type="inferred from homology"/>
<dbReference type="Gene3D" id="3.40.50.300">
    <property type="entry name" value="P-loop containing nucleotide triphosphate hydrolases"/>
    <property type="match status" value="2"/>
</dbReference>
<feature type="coiled-coil region" evidence="4">
    <location>
        <begin position="451"/>
        <end position="499"/>
    </location>
</feature>
<organism evidence="7 8">
    <name type="scientific">Candidatus Chloroploca mongolica</name>
    <dbReference type="NCBI Taxonomy" id="2528176"/>
    <lineage>
        <taxon>Bacteria</taxon>
        <taxon>Bacillati</taxon>
        <taxon>Chloroflexota</taxon>
        <taxon>Chloroflexia</taxon>
        <taxon>Chloroflexales</taxon>
        <taxon>Chloroflexineae</taxon>
        <taxon>Oscillochloridaceae</taxon>
        <taxon>Candidatus Chloroploca</taxon>
    </lineage>
</organism>
<dbReference type="Gene3D" id="1.10.287.510">
    <property type="entry name" value="Helix hairpin bin"/>
    <property type="match status" value="1"/>
</dbReference>
<keyword evidence="4" id="KW-0175">Coiled coil</keyword>
<evidence type="ECO:0000259" key="6">
    <source>
        <dbReference type="Pfam" id="PF13476"/>
    </source>
</evidence>
<dbReference type="SUPFAM" id="SSF75712">
    <property type="entry name" value="Rad50 coiled-coil Zn hook"/>
    <property type="match status" value="1"/>
</dbReference>
<dbReference type="Proteomes" id="UP001193081">
    <property type="component" value="Unassembled WGS sequence"/>
</dbReference>
<dbReference type="InterPro" id="IPR038729">
    <property type="entry name" value="Rad50/SbcC_AAA"/>
</dbReference>
<protein>
    <recommendedName>
        <fullName evidence="3">Nuclease SbcCD subunit C</fullName>
    </recommendedName>
</protein>
<feature type="domain" description="Rad50/SbcC-type AAA" evidence="6">
    <location>
        <begin position="15"/>
        <end position="263"/>
    </location>
</feature>
<dbReference type="InterPro" id="IPR027417">
    <property type="entry name" value="P-loop_NTPase"/>
</dbReference>
<evidence type="ECO:0000313" key="7">
    <source>
        <dbReference type="EMBL" id="MBP1465954.1"/>
    </source>
</evidence>
<reference evidence="7 8" key="1">
    <citation type="submission" date="2021-03" db="EMBL/GenBank/DDBJ databases">
        <authorList>
            <person name="Grouzdev D.S."/>
        </authorList>
    </citation>
    <scope>NUCLEOTIDE SEQUENCE [LARGE SCALE GENOMIC DNA]</scope>
    <source>
        <strain evidence="7 8">M50-1</strain>
    </source>
</reference>
<feature type="compositionally biased region" description="Gly residues" evidence="5">
    <location>
        <begin position="85"/>
        <end position="94"/>
    </location>
</feature>
<keyword evidence="8" id="KW-1185">Reference proteome</keyword>
<gene>
    <name evidence="7" type="ORF">EYB53_009585</name>
</gene>
<feature type="coiled-coil region" evidence="4">
    <location>
        <begin position="547"/>
        <end position="584"/>
    </location>
</feature>
<sequence length="1022" mass="115315">MCYRANGATAGPPALDFDGLHVVCLTGENGAGKSTLLDAMTWALWGTARMPDDDLIAQGCSEMSVELEFLLGEQRYRVSRRRQRGGTGKRGGQTSGKTQLDLQVAGPQGWRPIAETGVRETQVLIEGLLRMSYQTFINASFLLQGRADEFTARTPAERKQVLAEILDLGEYAVLEGRAKERARALSDQLMSLRGSIEQLSLEAERAPFWQLEVDNAERRVQAIEERVQQVELEYQRATERRRVLEQEAERRKEVLRRLEELRAAQHERETTLTRLHAAIQSAETLLAQREAILAGLAELAASRDEVERLDGLREQWQQLEDRRKELQQELREATNALRSRAERAAERRDGLRQRAARQRELEADLARLTLEFEALAPLEAAKQARLAERETVDATLHQLRELQLRANDLQSAFVRETERLTGARDEQARLVARLDKQLRDEARWRNDLAAAQEAAAQMAMLEATLSQMRQDERAAADRASEQRAERTRLKTAADKLKKTQEMLQDGTEVCPVCQSNLGTAGLARVHTHYEDELKLLREQYAAAGQAATAADHQMQKLRDEVARLEDQLNKLRTTAARAESLAQQVAQAERWHEERTTHQQACADFEAQLTAGTYASAIQQERNEVEQAMHALGDAAAMTAQRQQLAKELQELEQQLQVRSRLHGEINARHTSLEELSRDLASLPELEAEAAELARQIEQGDFAHAIRHEGRQITNERDALGYSPEAHNDAREQSRVLRHWEEDARRLAVAEESLARDTMLRQQTEELRARDASQMEQLTGEDALLAEALRELPIVTARAVEFQTSVTSARRDLTVAQHDLGEKRGYLKQAEAAAAQLVHQRMTEQALGERQGLFAELTEAFGKKGIQAMLIETAIPQIEDEANRLLARMTNGQMHLSFEMQRDTKKGDTVETLEIKLADALGTRVYDAFSGGEAMRANFAIRIALSRLLAHRAGARLETLVIDEGFGTLDAEGRERMVEAITSVQDDFRRIIVITHIDELKDRFPAQIEITKTPAGSYWELR</sequence>
<dbReference type="EMBL" id="SIJK02000013">
    <property type="protein sequence ID" value="MBP1465954.1"/>
    <property type="molecule type" value="Genomic_DNA"/>
</dbReference>
<feature type="coiled-coil region" evidence="4">
    <location>
        <begin position="182"/>
        <end position="264"/>
    </location>
</feature>